<protein>
    <submittedName>
        <fullName evidence="7">ABC transporter, ATP-binding protein</fullName>
        <ecNumber evidence="7">3.6.3.-</ecNumber>
    </submittedName>
</protein>
<dbReference type="PANTHER" id="PTHR42798">
    <property type="entry name" value="LIPOPROTEIN-RELEASING SYSTEM ATP-BINDING PROTEIN LOLD"/>
    <property type="match status" value="1"/>
</dbReference>
<evidence type="ECO:0000256" key="1">
    <source>
        <dbReference type="ARBA" id="ARBA00005417"/>
    </source>
</evidence>
<dbReference type="GO" id="GO:0016887">
    <property type="term" value="F:ATP hydrolysis activity"/>
    <property type="evidence" value="ECO:0007669"/>
    <property type="project" value="InterPro"/>
</dbReference>
<dbReference type="InterPro" id="IPR003439">
    <property type="entry name" value="ABC_transporter-like_ATP-bd"/>
</dbReference>
<dbReference type="SUPFAM" id="SSF52540">
    <property type="entry name" value="P-loop containing nucleoside triphosphate hydrolases"/>
    <property type="match status" value="1"/>
</dbReference>
<accession>E6LCQ2</accession>
<sequence>MNEKGETIMPKMIQVSYVSKSYGTRFNRTKVLENLSFSVDKGEFVGIMGPSGAGKTTLMNLLATIDAPTLGSITIANQEVTKLDEKERSDFRRKEIGFIFQDYNLLETITVKDNILLPLAIDRTSVQESEQRINEISELLGLAHLLDRYPSELSNGQKQRVTAARAIIKRPSVVFADEPTGALDSKAATELLRYLSDVNRQEDTTILMVTHDPFTASYCNRILFIKDGVFFSEVVKRGSRKEFFDQVIDMQATIGGGGRMNAH</sequence>
<dbReference type="AlphaFoldDB" id="E6LCQ2"/>
<evidence type="ECO:0000256" key="3">
    <source>
        <dbReference type="ARBA" id="ARBA00022741"/>
    </source>
</evidence>
<evidence type="ECO:0000256" key="2">
    <source>
        <dbReference type="ARBA" id="ARBA00022448"/>
    </source>
</evidence>
<dbReference type="InterPro" id="IPR003593">
    <property type="entry name" value="AAA+_ATPase"/>
</dbReference>
<keyword evidence="3" id="KW-0547">Nucleotide-binding</keyword>
<dbReference type="EC" id="3.6.3.-" evidence="7"/>
<gene>
    <name evidence="7" type="primary">macB</name>
    <name evidence="7" type="ORF">HMPREF9088_0142</name>
</gene>
<dbReference type="HOGENOM" id="CLU_000604_1_22_9"/>
<dbReference type="GO" id="GO:0006865">
    <property type="term" value="P:amino acid transport"/>
    <property type="evidence" value="ECO:0007669"/>
    <property type="project" value="UniProtKB-KW"/>
</dbReference>
<dbReference type="PATRIC" id="fig|888064.11.peg.769"/>
<dbReference type="Proteomes" id="UP000010296">
    <property type="component" value="Unassembled WGS sequence"/>
</dbReference>
<evidence type="ECO:0000259" key="6">
    <source>
        <dbReference type="PROSITE" id="PS50893"/>
    </source>
</evidence>
<evidence type="ECO:0000313" key="7">
    <source>
        <dbReference type="EMBL" id="EFU75094.1"/>
    </source>
</evidence>
<evidence type="ECO:0000256" key="4">
    <source>
        <dbReference type="ARBA" id="ARBA00022840"/>
    </source>
</evidence>
<dbReference type="EMBL" id="AEPV01000003">
    <property type="protein sequence ID" value="EFU75094.1"/>
    <property type="molecule type" value="Genomic_DNA"/>
</dbReference>
<keyword evidence="2" id="KW-0813">Transport</keyword>
<dbReference type="CDD" id="cd03255">
    <property type="entry name" value="ABC_MJ0796_LolCDE_FtsE"/>
    <property type="match status" value="1"/>
</dbReference>
<dbReference type="Gene3D" id="3.40.50.300">
    <property type="entry name" value="P-loop containing nucleotide triphosphate hydrolases"/>
    <property type="match status" value="1"/>
</dbReference>
<reference evidence="7 8" key="1">
    <citation type="submission" date="2010-12" db="EMBL/GenBank/DDBJ databases">
        <authorList>
            <person name="Muzny D."/>
            <person name="Qin X."/>
            <person name="Deng J."/>
            <person name="Jiang H."/>
            <person name="Liu Y."/>
            <person name="Qu J."/>
            <person name="Song X.-Z."/>
            <person name="Zhang L."/>
            <person name="Thornton R."/>
            <person name="Coyle M."/>
            <person name="Francisco L."/>
            <person name="Jackson L."/>
            <person name="Javaid M."/>
            <person name="Korchina V."/>
            <person name="Kovar C."/>
            <person name="Mata R."/>
            <person name="Mathew T."/>
            <person name="Ngo R."/>
            <person name="Nguyen L."/>
            <person name="Nguyen N."/>
            <person name="Okwuonu G."/>
            <person name="Ongeri F."/>
            <person name="Pham C."/>
            <person name="Simmons D."/>
            <person name="Wilczek-Boney K."/>
            <person name="Hale W."/>
            <person name="Jakkamsetti A."/>
            <person name="Pham P."/>
            <person name="Ruth R."/>
            <person name="San Lucas F."/>
            <person name="Warren J."/>
            <person name="Zhang J."/>
            <person name="Zhao Z."/>
            <person name="Zhou C."/>
            <person name="Zhu D."/>
            <person name="Lee S."/>
            <person name="Bess C."/>
            <person name="Blankenburg K."/>
            <person name="Forbes L."/>
            <person name="Fu Q."/>
            <person name="Gubbala S."/>
            <person name="Hirani K."/>
            <person name="Jayaseelan J.C."/>
            <person name="Lara F."/>
            <person name="Munidasa M."/>
            <person name="Palculict T."/>
            <person name="Patil S."/>
            <person name="Pu L.-L."/>
            <person name="Saada N."/>
            <person name="Tang L."/>
            <person name="Weissenberger G."/>
            <person name="Zhu Y."/>
            <person name="Hemphill L."/>
            <person name="Shang Y."/>
            <person name="Youmans B."/>
            <person name="Ayvaz T."/>
            <person name="Ross M."/>
            <person name="Santibanez J."/>
            <person name="Aqrawi P."/>
            <person name="Gross S."/>
            <person name="Joshi V."/>
            <person name="Fowler G."/>
            <person name="Nazareth L."/>
            <person name="Reid J."/>
            <person name="Worley K."/>
            <person name="Petrosino J."/>
            <person name="Highlander S."/>
            <person name="Gibbs R."/>
        </authorList>
    </citation>
    <scope>NUCLEOTIDE SEQUENCE [LARGE SCALE GENOMIC DNA]</scope>
    <source>
        <strain evidence="8">DSM 15952 / CCUG 50447 / LMG 22039 / TP 1.5</strain>
    </source>
</reference>
<dbReference type="GO" id="GO:0022857">
    <property type="term" value="F:transmembrane transporter activity"/>
    <property type="evidence" value="ECO:0007669"/>
    <property type="project" value="UniProtKB-ARBA"/>
</dbReference>
<keyword evidence="5" id="KW-0029">Amino-acid transport</keyword>
<dbReference type="SMART" id="SM00382">
    <property type="entry name" value="AAA"/>
    <property type="match status" value="1"/>
</dbReference>
<feature type="domain" description="ABC transporter" evidence="6">
    <location>
        <begin position="13"/>
        <end position="252"/>
    </location>
</feature>
<dbReference type="FunFam" id="3.40.50.300:FF:000032">
    <property type="entry name" value="Export ABC transporter ATP-binding protein"/>
    <property type="match status" value="1"/>
</dbReference>
<dbReference type="InterPro" id="IPR017911">
    <property type="entry name" value="MacB-like_ATP-bd"/>
</dbReference>
<name>E6LCQ2_ENTI1</name>
<dbReference type="eggNOG" id="COG1136">
    <property type="taxonomic scope" value="Bacteria"/>
</dbReference>
<keyword evidence="4 7" id="KW-0067">ATP-binding</keyword>
<keyword evidence="8" id="KW-1185">Reference proteome</keyword>
<dbReference type="STRING" id="888064.HMPREF9088_0142"/>
<dbReference type="GO" id="GO:0005524">
    <property type="term" value="F:ATP binding"/>
    <property type="evidence" value="ECO:0007669"/>
    <property type="project" value="UniProtKB-KW"/>
</dbReference>
<comment type="similarity">
    <text evidence="1">Belongs to the ABC transporter superfamily.</text>
</comment>
<dbReference type="PROSITE" id="PS50893">
    <property type="entry name" value="ABC_TRANSPORTER_2"/>
    <property type="match status" value="1"/>
</dbReference>
<organism evidence="7 8">
    <name type="scientific">Enterococcus italicus (strain DSM 15952 / CCUG 50447 / LMG 22039 / TP 1.5)</name>
    <dbReference type="NCBI Taxonomy" id="888064"/>
    <lineage>
        <taxon>Bacteria</taxon>
        <taxon>Bacillati</taxon>
        <taxon>Bacillota</taxon>
        <taxon>Bacilli</taxon>
        <taxon>Lactobacillales</taxon>
        <taxon>Enterococcaceae</taxon>
        <taxon>Enterococcus</taxon>
    </lineage>
</organism>
<dbReference type="GO" id="GO:0098796">
    <property type="term" value="C:membrane protein complex"/>
    <property type="evidence" value="ECO:0007669"/>
    <property type="project" value="UniProtKB-ARBA"/>
</dbReference>
<comment type="caution">
    <text evidence="7">The sequence shown here is derived from an EMBL/GenBank/DDBJ whole genome shotgun (WGS) entry which is preliminary data.</text>
</comment>
<evidence type="ECO:0000256" key="5">
    <source>
        <dbReference type="ARBA" id="ARBA00022970"/>
    </source>
</evidence>
<dbReference type="PANTHER" id="PTHR42798:SF7">
    <property type="entry name" value="ALPHA-D-RIBOSE 1-METHYLPHOSPHONATE 5-TRIPHOSPHATE SYNTHASE SUBUNIT PHNL"/>
    <property type="match status" value="1"/>
</dbReference>
<proteinExistence type="inferred from homology"/>
<dbReference type="Pfam" id="PF00005">
    <property type="entry name" value="ABC_tran"/>
    <property type="match status" value="1"/>
</dbReference>
<evidence type="ECO:0000313" key="8">
    <source>
        <dbReference type="Proteomes" id="UP000010296"/>
    </source>
</evidence>
<dbReference type="InterPro" id="IPR027417">
    <property type="entry name" value="P-loop_NTPase"/>
</dbReference>
<keyword evidence="7" id="KW-0378">Hydrolase</keyword>